<evidence type="ECO:0000313" key="3">
    <source>
        <dbReference type="Proteomes" id="UP000650081"/>
    </source>
</evidence>
<gene>
    <name evidence="2" type="ORF">H9S92_20790</name>
</gene>
<keyword evidence="3" id="KW-1185">Reference proteome</keyword>
<feature type="signal peptide" evidence="1">
    <location>
        <begin position="1"/>
        <end position="22"/>
    </location>
</feature>
<dbReference type="Proteomes" id="UP000650081">
    <property type="component" value="Unassembled WGS sequence"/>
</dbReference>
<dbReference type="RefSeq" id="WP_187468625.1">
    <property type="nucleotide sequence ID" value="NZ_JACSIT010000153.1"/>
</dbReference>
<dbReference type="EMBL" id="JACSIT010000153">
    <property type="protein sequence ID" value="MBC6996621.1"/>
    <property type="molecule type" value="Genomic_DNA"/>
</dbReference>
<name>A0A923PPR9_9BACT</name>
<evidence type="ECO:0008006" key="4">
    <source>
        <dbReference type="Google" id="ProtNLM"/>
    </source>
</evidence>
<organism evidence="2 3">
    <name type="scientific">Neolewinella lacunae</name>
    <dbReference type="NCBI Taxonomy" id="1517758"/>
    <lineage>
        <taxon>Bacteria</taxon>
        <taxon>Pseudomonadati</taxon>
        <taxon>Bacteroidota</taxon>
        <taxon>Saprospiria</taxon>
        <taxon>Saprospirales</taxon>
        <taxon>Lewinellaceae</taxon>
        <taxon>Neolewinella</taxon>
    </lineage>
</organism>
<protein>
    <recommendedName>
        <fullName evidence="4">Sel1 repeat family protein</fullName>
    </recommendedName>
</protein>
<accession>A0A923PPR9</accession>
<comment type="caution">
    <text evidence="2">The sequence shown here is derived from an EMBL/GenBank/DDBJ whole genome shotgun (WGS) entry which is preliminary data.</text>
</comment>
<reference evidence="2" key="1">
    <citation type="submission" date="2020-08" db="EMBL/GenBank/DDBJ databases">
        <title>Lewinella bacteria from marine environments.</title>
        <authorList>
            <person name="Zhong Y."/>
        </authorList>
    </citation>
    <scope>NUCLEOTIDE SEQUENCE</scope>
    <source>
        <strain evidence="2">KCTC 42187</strain>
    </source>
</reference>
<keyword evidence="1" id="KW-0732">Signal</keyword>
<feature type="chain" id="PRO_5038009241" description="Sel1 repeat family protein" evidence="1">
    <location>
        <begin position="23"/>
        <end position="239"/>
    </location>
</feature>
<evidence type="ECO:0000313" key="2">
    <source>
        <dbReference type="EMBL" id="MBC6996621.1"/>
    </source>
</evidence>
<sequence>MKKFIFFFFVALGSTFFSSASAVTSDSGTTVATTLTTPVADLCSAVADLREAKTQKEIEAAAGAFETLRQQDAGNWLTHYYAAYAYGRIAHITGEMKTIDGWVEKGTEAIQAAAKCNNADVSEIKVIEAYLDYASIRVNPMVRGFKLSSTAMSKLSSSLDADGNNPRAYLLITQHLINVPAMLGGDPEKACKYNAAAQKTYAMQEADQNRDPLFPTWGRADSDEIATNFCNETETKKRD</sequence>
<proteinExistence type="predicted"/>
<evidence type="ECO:0000256" key="1">
    <source>
        <dbReference type="SAM" id="SignalP"/>
    </source>
</evidence>
<dbReference type="AlphaFoldDB" id="A0A923PPR9"/>